<feature type="region of interest" description="Disordered" evidence="1">
    <location>
        <begin position="1"/>
        <end position="55"/>
    </location>
</feature>
<proteinExistence type="predicted"/>
<feature type="compositionally biased region" description="Basic and acidic residues" evidence="1">
    <location>
        <begin position="46"/>
        <end position="55"/>
    </location>
</feature>
<gene>
    <name evidence="2" type="ORF">H310_12643</name>
</gene>
<dbReference type="OrthoDB" id="10479889at2759"/>
<accession>A0A024THB9</accession>
<feature type="region of interest" description="Disordered" evidence="1">
    <location>
        <begin position="110"/>
        <end position="158"/>
    </location>
</feature>
<dbReference type="VEuPathDB" id="FungiDB:H310_12643"/>
<organism evidence="2">
    <name type="scientific">Aphanomyces invadans</name>
    <dbReference type="NCBI Taxonomy" id="157072"/>
    <lineage>
        <taxon>Eukaryota</taxon>
        <taxon>Sar</taxon>
        <taxon>Stramenopiles</taxon>
        <taxon>Oomycota</taxon>
        <taxon>Saprolegniomycetes</taxon>
        <taxon>Saprolegniales</taxon>
        <taxon>Verrucalvaceae</taxon>
        <taxon>Aphanomyces</taxon>
    </lineage>
</organism>
<protein>
    <submittedName>
        <fullName evidence="2">Uncharacterized protein</fullName>
    </submittedName>
</protein>
<evidence type="ECO:0000256" key="1">
    <source>
        <dbReference type="SAM" id="MobiDB-lite"/>
    </source>
</evidence>
<dbReference type="EMBL" id="KI913992">
    <property type="protein sequence ID" value="ETV93384.1"/>
    <property type="molecule type" value="Genomic_DNA"/>
</dbReference>
<feature type="compositionally biased region" description="Low complexity" evidence="1">
    <location>
        <begin position="127"/>
        <end position="143"/>
    </location>
</feature>
<evidence type="ECO:0000313" key="2">
    <source>
        <dbReference type="EMBL" id="ETV93384.1"/>
    </source>
</evidence>
<dbReference type="RefSeq" id="XP_008878020.1">
    <property type="nucleotide sequence ID" value="XM_008879798.1"/>
</dbReference>
<reference evidence="2" key="1">
    <citation type="submission" date="2013-12" db="EMBL/GenBank/DDBJ databases">
        <title>The Genome Sequence of Aphanomyces invadans NJM9701.</title>
        <authorList>
            <consortium name="The Broad Institute Genomics Platform"/>
            <person name="Russ C."/>
            <person name="Tyler B."/>
            <person name="van West P."/>
            <person name="Dieguez-Uribeondo J."/>
            <person name="Young S.K."/>
            <person name="Zeng Q."/>
            <person name="Gargeya S."/>
            <person name="Fitzgerald M."/>
            <person name="Abouelleil A."/>
            <person name="Alvarado L."/>
            <person name="Chapman S.B."/>
            <person name="Gainer-Dewar J."/>
            <person name="Goldberg J."/>
            <person name="Griggs A."/>
            <person name="Gujja S."/>
            <person name="Hansen M."/>
            <person name="Howarth C."/>
            <person name="Imamovic A."/>
            <person name="Ireland A."/>
            <person name="Larimer J."/>
            <person name="McCowan C."/>
            <person name="Murphy C."/>
            <person name="Pearson M."/>
            <person name="Poon T.W."/>
            <person name="Priest M."/>
            <person name="Roberts A."/>
            <person name="Saif S."/>
            <person name="Shea T."/>
            <person name="Sykes S."/>
            <person name="Wortman J."/>
            <person name="Nusbaum C."/>
            <person name="Birren B."/>
        </authorList>
    </citation>
    <scope>NUCLEOTIDE SEQUENCE [LARGE SCALE GENOMIC DNA]</scope>
    <source>
        <strain evidence="2">NJM9701</strain>
    </source>
</reference>
<sequence length="206" mass="22490">MELATNPVESRASPMDAATNPVEPGASPMDAVDKPVEGAATKRARSQRDWYDRNKAKAITHAKEYSQVHKERIAAQKKAWDARNRDKKRAQMKAYYIKNKDRIKEYRERVKQGHQANLARQVRNTTSVSSNSSSSSSSVVSNSDSEGVAQPILSPRAPHSPNAYLAIADLVVTLPPVRGPQSMTSGPLRSGATSPMNIAALLNPET</sequence>
<name>A0A024THB9_9STRA</name>
<dbReference type="AlphaFoldDB" id="A0A024THB9"/>
<dbReference type="GeneID" id="20089693"/>